<dbReference type="OrthoDB" id="6428749at2759"/>
<protein>
    <recommendedName>
        <fullName evidence="2">Amidase domain-containing protein</fullName>
    </recommendedName>
</protein>
<proteinExistence type="predicted"/>
<comment type="caution">
    <text evidence="3">The sequence shown here is derived from an EMBL/GenBank/DDBJ whole genome shotgun (WGS) entry which is preliminary data.</text>
</comment>
<dbReference type="EMBL" id="CAJVRL010000025">
    <property type="protein sequence ID" value="CAG8949987.1"/>
    <property type="molecule type" value="Genomic_DNA"/>
</dbReference>
<feature type="region of interest" description="Disordered" evidence="1">
    <location>
        <begin position="131"/>
        <end position="161"/>
    </location>
</feature>
<dbReference type="InterPro" id="IPR023631">
    <property type="entry name" value="Amidase_dom"/>
</dbReference>
<feature type="compositionally biased region" description="Polar residues" evidence="1">
    <location>
        <begin position="131"/>
        <end position="156"/>
    </location>
</feature>
<feature type="region of interest" description="Disordered" evidence="1">
    <location>
        <begin position="277"/>
        <end position="298"/>
    </location>
</feature>
<dbReference type="AlphaFoldDB" id="A0A9N9PQ11"/>
<evidence type="ECO:0000313" key="4">
    <source>
        <dbReference type="Proteomes" id="UP000696280"/>
    </source>
</evidence>
<sequence length="346" mass="37931">MSDPKPLYLLTAHTEILTLLKQNTITVESYAQSLLHHINDRDPIINAWTYLNPEIVLKQARELDKIPSSKRGPLHGIAVGVKDVIHTKDMPTQFGSPLYEGNQSSLDSSIVSILRSAGALILGKTTTSPFTLPNHGPLTTNPQDPTRTPGESSTGSVAAPSYNAISPEGQKICSLSVDTSKFFARSIEDLQLLADVFTLKDDGPLREISLREAKVAIMKTPAWSQAGPGTITATKTATEILKKHSVTIEDLSFPPNFNNWAALKRIHTIITESDAQEAFKRTPPRHNNHKTPSSNPQSHQYALLRPIFDDLAADYSVIFTPSAIDEAPLGLEDFGSAAFNWFWTGR</sequence>
<evidence type="ECO:0000313" key="3">
    <source>
        <dbReference type="EMBL" id="CAG8949987.1"/>
    </source>
</evidence>
<reference evidence="3" key="1">
    <citation type="submission" date="2021-07" db="EMBL/GenBank/DDBJ databases">
        <authorList>
            <person name="Durling M."/>
        </authorList>
    </citation>
    <scope>NUCLEOTIDE SEQUENCE</scope>
</reference>
<dbReference type="SUPFAM" id="SSF75304">
    <property type="entry name" value="Amidase signature (AS) enzymes"/>
    <property type="match status" value="1"/>
</dbReference>
<organism evidence="3 4">
    <name type="scientific">Hymenoscyphus fraxineus</name>
    <dbReference type="NCBI Taxonomy" id="746836"/>
    <lineage>
        <taxon>Eukaryota</taxon>
        <taxon>Fungi</taxon>
        <taxon>Dikarya</taxon>
        <taxon>Ascomycota</taxon>
        <taxon>Pezizomycotina</taxon>
        <taxon>Leotiomycetes</taxon>
        <taxon>Helotiales</taxon>
        <taxon>Helotiaceae</taxon>
        <taxon>Hymenoscyphus</taxon>
    </lineage>
</organism>
<dbReference type="Gene3D" id="3.90.1300.10">
    <property type="entry name" value="Amidase signature (AS) domain"/>
    <property type="match status" value="2"/>
</dbReference>
<evidence type="ECO:0000259" key="2">
    <source>
        <dbReference type="Pfam" id="PF01425"/>
    </source>
</evidence>
<accession>A0A9N9PQ11</accession>
<dbReference type="PANTHER" id="PTHR42678">
    <property type="entry name" value="AMIDASE"/>
    <property type="match status" value="1"/>
</dbReference>
<dbReference type="Pfam" id="PF01425">
    <property type="entry name" value="Amidase"/>
    <property type="match status" value="1"/>
</dbReference>
<dbReference type="Proteomes" id="UP000696280">
    <property type="component" value="Unassembled WGS sequence"/>
</dbReference>
<name>A0A9N9PQ11_9HELO</name>
<evidence type="ECO:0000256" key="1">
    <source>
        <dbReference type="SAM" id="MobiDB-lite"/>
    </source>
</evidence>
<keyword evidence="4" id="KW-1185">Reference proteome</keyword>
<dbReference type="PANTHER" id="PTHR42678:SF2">
    <property type="entry name" value="AMIDASE FAMILY PROTEIN (AFU_ORTHOLOGUE AFUA_6G14410)"/>
    <property type="match status" value="1"/>
</dbReference>
<feature type="domain" description="Amidase" evidence="2">
    <location>
        <begin position="32"/>
        <end position="159"/>
    </location>
</feature>
<gene>
    <name evidence="3" type="ORF">HYFRA_00004319</name>
</gene>
<dbReference type="InterPro" id="IPR036928">
    <property type="entry name" value="AS_sf"/>
</dbReference>